<organism evidence="1">
    <name type="scientific">marine metagenome</name>
    <dbReference type="NCBI Taxonomy" id="408172"/>
    <lineage>
        <taxon>unclassified sequences</taxon>
        <taxon>metagenomes</taxon>
        <taxon>ecological metagenomes</taxon>
    </lineage>
</organism>
<reference evidence="1" key="1">
    <citation type="submission" date="2018-05" db="EMBL/GenBank/DDBJ databases">
        <authorList>
            <person name="Lanie J.A."/>
            <person name="Ng W.-L."/>
            <person name="Kazmierczak K.M."/>
            <person name="Andrzejewski T.M."/>
            <person name="Davidsen T.M."/>
            <person name="Wayne K.J."/>
            <person name="Tettelin H."/>
            <person name="Glass J.I."/>
            <person name="Rusch D."/>
            <person name="Podicherti R."/>
            <person name="Tsui H.-C.T."/>
            <person name="Winkler M.E."/>
        </authorList>
    </citation>
    <scope>NUCLEOTIDE SEQUENCE</scope>
</reference>
<name>A0A382J3H3_9ZZZZ</name>
<proteinExistence type="predicted"/>
<feature type="non-terminal residue" evidence="1">
    <location>
        <position position="1"/>
    </location>
</feature>
<dbReference type="Gene3D" id="3.40.630.90">
    <property type="match status" value="1"/>
</dbReference>
<sequence length="63" mass="7172">NHALTTLSGTVFIDACNHQNKFIVQLEKYGFRRQRPFLRMAKGYTNKLGQPEKMFAMAGPELG</sequence>
<evidence type="ECO:0000313" key="1">
    <source>
        <dbReference type="EMBL" id="SVC05982.1"/>
    </source>
</evidence>
<accession>A0A382J3H3</accession>
<dbReference type="EMBL" id="UINC01071238">
    <property type="protein sequence ID" value="SVC05982.1"/>
    <property type="molecule type" value="Genomic_DNA"/>
</dbReference>
<dbReference type="AlphaFoldDB" id="A0A382J3H3"/>
<protein>
    <submittedName>
        <fullName evidence="1">Uncharacterized protein</fullName>
    </submittedName>
</protein>
<gene>
    <name evidence="1" type="ORF">METZ01_LOCUS258836</name>
</gene>